<gene>
    <name evidence="2" type="primary">Fhad1_0</name>
    <name evidence="2" type="ORF">RHICYA_R03522</name>
</gene>
<dbReference type="Proteomes" id="UP000565785">
    <property type="component" value="Unassembled WGS sequence"/>
</dbReference>
<evidence type="ECO:0000256" key="1">
    <source>
        <dbReference type="SAM" id="Coils"/>
    </source>
</evidence>
<feature type="non-terminal residue" evidence="2">
    <location>
        <position position="479"/>
    </location>
</feature>
<proteinExistence type="predicted"/>
<organism evidence="2 3">
    <name type="scientific">Rhinopomastus cyanomelas</name>
    <name type="common">Common scimitarbill</name>
    <dbReference type="NCBI Taxonomy" id="113115"/>
    <lineage>
        <taxon>Eukaryota</taxon>
        <taxon>Metazoa</taxon>
        <taxon>Chordata</taxon>
        <taxon>Craniata</taxon>
        <taxon>Vertebrata</taxon>
        <taxon>Euteleostomi</taxon>
        <taxon>Archelosauria</taxon>
        <taxon>Archosauria</taxon>
        <taxon>Dinosauria</taxon>
        <taxon>Saurischia</taxon>
        <taxon>Theropoda</taxon>
        <taxon>Coelurosauria</taxon>
        <taxon>Aves</taxon>
        <taxon>Neognathae</taxon>
        <taxon>Neoaves</taxon>
        <taxon>Telluraves</taxon>
        <taxon>Coraciimorphae</taxon>
        <taxon>Bucerotiformes</taxon>
        <taxon>Rhinopomastidae</taxon>
        <taxon>Rhinopomastus</taxon>
    </lineage>
</organism>
<dbReference type="OrthoDB" id="687730at2759"/>
<keyword evidence="1" id="KW-0175">Coiled coil</keyword>
<comment type="caution">
    <text evidence="2">The sequence shown here is derived from an EMBL/GenBank/DDBJ whole genome shotgun (WGS) entry which is preliminary data.</text>
</comment>
<feature type="coiled-coil region" evidence="1">
    <location>
        <begin position="398"/>
        <end position="456"/>
    </location>
</feature>
<reference evidence="2 3" key="1">
    <citation type="submission" date="2019-09" db="EMBL/GenBank/DDBJ databases">
        <title>Bird 10,000 Genomes (B10K) Project - Family phase.</title>
        <authorList>
            <person name="Zhang G."/>
        </authorList>
    </citation>
    <scope>NUCLEOTIDE SEQUENCE [LARGE SCALE GENOMIC DNA]</scope>
    <source>
        <strain evidence="2">B10K-DU-002-35</strain>
        <tissue evidence="2">Muscle</tissue>
    </source>
</reference>
<evidence type="ECO:0000313" key="3">
    <source>
        <dbReference type="Proteomes" id="UP000565785"/>
    </source>
</evidence>
<dbReference type="EMBL" id="VXBP01004736">
    <property type="protein sequence ID" value="NXN97043.1"/>
    <property type="molecule type" value="Genomic_DNA"/>
</dbReference>
<keyword evidence="3" id="KW-1185">Reference proteome</keyword>
<sequence>RDEWLRTRQEETEAQKQKLQEELVEYKEQSKQHALTIVALEDSLLVAKQQQKTLEEENAALVAKMEGLQSEAHKLTSGSSLEVSPAVQPHCCLRRFQEELAVMQSMLQSKEDIIDRLTKELDETRARMSDLRGELSEEQKVEREQTLSQLKRQKQELKLLQEKLSQMSSLVEEKDQALKAAAEELRYKSSVDSQQLVALWQSQARCQVLADASPEPVEKLEGAPGTPVQAMLDLAELGVKCRGLRHEETIQRQKEGLAELRERVKVLEKRQCSAAMTKGLEPLVVLPKDLTVQKTHLEEEPALRRSVGSGGLSLFMQVPGYVSNWDLHGTTKGAANSGMAEVTDTSEMMYLDVIGALGILLEVKELSGMQPLQHLPQEERGNVGLRRQRALQLLYDKIRNLKSCLERKEEVLKDSEASMEQLRQNQTSLQRCQEEMSRLEDEASRKAEENVLLREALERTQLQLAQEKRLQRATKLHKV</sequence>
<feature type="non-terminal residue" evidence="2">
    <location>
        <position position="1"/>
    </location>
</feature>
<dbReference type="AlphaFoldDB" id="A0A7L1NDX7"/>
<feature type="coiled-coil region" evidence="1">
    <location>
        <begin position="9"/>
        <end position="177"/>
    </location>
</feature>
<name>A0A7L1NDX7_RHICY</name>
<protein>
    <submittedName>
        <fullName evidence="2">FHAD1 protein</fullName>
    </submittedName>
</protein>
<evidence type="ECO:0000313" key="2">
    <source>
        <dbReference type="EMBL" id="NXN97043.1"/>
    </source>
</evidence>
<accession>A0A7L1NDX7</accession>